<sequence>MVRSGFGPSLVILILIQAKKGKKVEAYLAIDAGGTNTRVGLVKADKVIDSLCFATLPACGPQDWLKRLGLTVQNLLDKLKDQGITIKAVGLGMPGVPARDGVSFSTCTNLPSFAGQNWARALSEMFDLPTAVENDANLHALGEFTHGAGKDVDSMACLTLGTGVGGGIIMQEMLLKGPLGLAGEIGHMVVEPNGRRCACGCRGCLEAYASSVGLTGMLREGISQGRHTALKPGDSVELITQAARLGDSLARDLLKMAGIALGRAVSILVSALGLDLFVLGGGLSLAWPQMEQETKRELARRMRLVEISGIGLIQAELGEQAPLLGAGAMAAGLLNK</sequence>
<organism evidence="3 4">
    <name type="scientific">Dethiosulfatarculus sandiegensis</name>
    <dbReference type="NCBI Taxonomy" id="1429043"/>
    <lineage>
        <taxon>Bacteria</taxon>
        <taxon>Pseudomonadati</taxon>
        <taxon>Thermodesulfobacteriota</taxon>
        <taxon>Desulfarculia</taxon>
        <taxon>Desulfarculales</taxon>
        <taxon>Desulfarculaceae</taxon>
        <taxon>Dethiosulfatarculus</taxon>
    </lineage>
</organism>
<dbReference type="AlphaFoldDB" id="A0A0D2J1F2"/>
<dbReference type="SUPFAM" id="SSF53067">
    <property type="entry name" value="Actin-like ATPase domain"/>
    <property type="match status" value="1"/>
</dbReference>
<comment type="similarity">
    <text evidence="1">Belongs to the ROK (NagC/XylR) family.</text>
</comment>
<protein>
    <recommendedName>
        <fullName evidence="5">Glucokinase</fullName>
    </recommendedName>
</protein>
<dbReference type="STRING" id="1429043.X474_21170"/>
<evidence type="ECO:0000313" key="4">
    <source>
        <dbReference type="Proteomes" id="UP000032233"/>
    </source>
</evidence>
<accession>A0A0D2J1F2</accession>
<keyword evidence="2" id="KW-0472">Membrane</keyword>
<dbReference type="Proteomes" id="UP000032233">
    <property type="component" value="Unassembled WGS sequence"/>
</dbReference>
<dbReference type="InterPro" id="IPR049874">
    <property type="entry name" value="ROK_cs"/>
</dbReference>
<gene>
    <name evidence="3" type="ORF">X474_21170</name>
</gene>
<dbReference type="InParanoid" id="A0A0D2J1F2"/>
<dbReference type="PANTHER" id="PTHR18964">
    <property type="entry name" value="ROK (REPRESSOR, ORF, KINASE) FAMILY"/>
    <property type="match status" value="1"/>
</dbReference>
<evidence type="ECO:0008006" key="5">
    <source>
        <dbReference type="Google" id="ProtNLM"/>
    </source>
</evidence>
<comment type="caution">
    <text evidence="3">The sequence shown here is derived from an EMBL/GenBank/DDBJ whole genome shotgun (WGS) entry which is preliminary data.</text>
</comment>
<name>A0A0D2J1F2_9BACT</name>
<keyword evidence="2" id="KW-0812">Transmembrane</keyword>
<dbReference type="PANTHER" id="PTHR18964:SF149">
    <property type="entry name" value="BIFUNCTIONAL UDP-N-ACETYLGLUCOSAMINE 2-EPIMERASE_N-ACETYLMANNOSAMINE KINASE"/>
    <property type="match status" value="1"/>
</dbReference>
<dbReference type="PROSITE" id="PS01125">
    <property type="entry name" value="ROK"/>
    <property type="match status" value="1"/>
</dbReference>
<proteinExistence type="inferred from homology"/>
<dbReference type="FunCoup" id="A0A0D2J1F2">
    <property type="interactions" value="185"/>
</dbReference>
<dbReference type="InterPro" id="IPR043129">
    <property type="entry name" value="ATPase_NBD"/>
</dbReference>
<evidence type="ECO:0000256" key="1">
    <source>
        <dbReference type="ARBA" id="ARBA00006479"/>
    </source>
</evidence>
<evidence type="ECO:0000313" key="3">
    <source>
        <dbReference type="EMBL" id="KIX12014.1"/>
    </source>
</evidence>
<feature type="transmembrane region" description="Helical" evidence="2">
    <location>
        <begin position="264"/>
        <end position="287"/>
    </location>
</feature>
<keyword evidence="2" id="KW-1133">Transmembrane helix</keyword>
<dbReference type="EMBL" id="AZAC01000035">
    <property type="protein sequence ID" value="KIX12014.1"/>
    <property type="molecule type" value="Genomic_DNA"/>
</dbReference>
<dbReference type="Gene3D" id="3.30.420.40">
    <property type="match status" value="2"/>
</dbReference>
<dbReference type="OrthoDB" id="9810372at2"/>
<keyword evidence="4" id="KW-1185">Reference proteome</keyword>
<evidence type="ECO:0000256" key="2">
    <source>
        <dbReference type="SAM" id="Phobius"/>
    </source>
</evidence>
<reference evidence="3 4" key="1">
    <citation type="submission" date="2013-11" db="EMBL/GenBank/DDBJ databases">
        <title>Metagenomic analysis of a methanogenic consortium involved in long chain n-alkane degradation.</title>
        <authorList>
            <person name="Davidova I.A."/>
            <person name="Callaghan A.V."/>
            <person name="Wawrik B."/>
            <person name="Pruitt S."/>
            <person name="Marks C."/>
            <person name="Duncan K.E."/>
            <person name="Suflita J.M."/>
        </authorList>
    </citation>
    <scope>NUCLEOTIDE SEQUENCE [LARGE SCALE GENOMIC DNA]</scope>
    <source>
        <strain evidence="3 4">SPR</strain>
    </source>
</reference>
<dbReference type="InterPro" id="IPR000600">
    <property type="entry name" value="ROK"/>
</dbReference>
<dbReference type="Pfam" id="PF00480">
    <property type="entry name" value="ROK"/>
    <property type="match status" value="1"/>
</dbReference>